<dbReference type="Pfam" id="PF08495">
    <property type="entry name" value="FIST"/>
    <property type="match status" value="1"/>
</dbReference>
<gene>
    <name evidence="3" type="ORF">FVE85_5265</name>
</gene>
<dbReference type="AlphaFoldDB" id="A0A5J4Z327"/>
<sequence>MGVQVSENWLQITAGCWVTVQWALYEDVQLGVGTGGEISQAGKWSLGVWDWDLGEWVCEGRMEGFVGGWAARRVVAWHGNRDRGASAACLVSRCAACGVNGRRAPRDTVRAQPGRARRARTKPVMQVQFVASTVVDKSVKEAVPTAIRQLVEIAEKQSAAKTFRLAATPCVLMVFAALGPDPAEYELLLKLLRTNLAVRGVPEKNVTVIGLSVAAVGTDRGKVWHEQAIQFVLLSLEGSARVKPFVTGLADEEQQTFVNEPSRTMLNFNLDWRPSQWYDHFDVSNERYIGDRKSLSAIKFLVWHQKDYKSADLLSSLDFAFPYSVKLGGVAAPRPSAHEGLLLFQDRVFRSGVVGVAIDSQIEFDGAIAQGATKVGPLLRIMDVSYPKAEPGPAEPEESQAEASALSSRIIDFSAGQTIIEKVQEVNSESLVTGAPLNCLEMWKVTGVLGGREAKLTEEYLLAGIVIEPAKTVADITGKAGEKDELYITRKLMGFDEATGSLAINGLVRPGQLLAFQVRDREKAESELRKILVRLALEARLKMSQGLRPVGALLLTDEERGKFLFGQQSPHRELELYSDEFGENVPLCGMVLSGQIGQLPAPGFSNFFPTPGPQKDKGLQGGQTFSHDVVSAYFVVYAPMTVDAESQPATNV</sequence>
<feature type="domain" description="FIST" evidence="1">
    <location>
        <begin position="203"/>
        <end position="382"/>
    </location>
</feature>
<proteinExistence type="predicted"/>
<organism evidence="3 4">
    <name type="scientific">Porphyridium purpureum</name>
    <name type="common">Red alga</name>
    <name type="synonym">Porphyridium cruentum</name>
    <dbReference type="NCBI Taxonomy" id="35688"/>
    <lineage>
        <taxon>Eukaryota</taxon>
        <taxon>Rhodophyta</taxon>
        <taxon>Bangiophyceae</taxon>
        <taxon>Porphyridiales</taxon>
        <taxon>Porphyridiaceae</taxon>
        <taxon>Porphyridium</taxon>
    </lineage>
</organism>
<keyword evidence="4" id="KW-1185">Reference proteome</keyword>
<dbReference type="EMBL" id="VRMN01000001">
    <property type="protein sequence ID" value="KAA8497680.1"/>
    <property type="molecule type" value="Genomic_DNA"/>
</dbReference>
<evidence type="ECO:0008006" key="5">
    <source>
        <dbReference type="Google" id="ProtNLM"/>
    </source>
</evidence>
<comment type="caution">
    <text evidence="3">The sequence shown here is derived from an EMBL/GenBank/DDBJ whole genome shotgun (WGS) entry which is preliminary data.</text>
</comment>
<evidence type="ECO:0000259" key="1">
    <source>
        <dbReference type="Pfam" id="PF08495"/>
    </source>
</evidence>
<dbReference type="InterPro" id="IPR019494">
    <property type="entry name" value="FIST_C"/>
</dbReference>
<protein>
    <recommendedName>
        <fullName evidence="5">FIST domain-containing protein</fullName>
    </recommendedName>
</protein>
<evidence type="ECO:0000313" key="4">
    <source>
        <dbReference type="Proteomes" id="UP000324585"/>
    </source>
</evidence>
<name>A0A5J4Z327_PORPP</name>
<evidence type="ECO:0000259" key="2">
    <source>
        <dbReference type="Pfam" id="PF10442"/>
    </source>
</evidence>
<feature type="domain" description="FIST C-domain" evidence="2">
    <location>
        <begin position="475"/>
        <end position="597"/>
    </location>
</feature>
<evidence type="ECO:0000313" key="3">
    <source>
        <dbReference type="EMBL" id="KAA8497680.1"/>
    </source>
</evidence>
<dbReference type="Proteomes" id="UP000324585">
    <property type="component" value="Unassembled WGS sequence"/>
</dbReference>
<dbReference type="InterPro" id="IPR013702">
    <property type="entry name" value="FIST_domain_N"/>
</dbReference>
<dbReference type="OrthoDB" id="3346at2759"/>
<reference evidence="4" key="1">
    <citation type="journal article" date="2019" name="Nat. Commun.">
        <title>Expansion of phycobilisome linker gene families in mesophilic red algae.</title>
        <authorList>
            <person name="Lee J."/>
            <person name="Kim D."/>
            <person name="Bhattacharya D."/>
            <person name="Yoon H.S."/>
        </authorList>
    </citation>
    <scope>NUCLEOTIDE SEQUENCE [LARGE SCALE GENOMIC DNA]</scope>
    <source>
        <strain evidence="4">CCMP 1328</strain>
    </source>
</reference>
<accession>A0A5J4Z327</accession>
<dbReference type="PANTHER" id="PTHR14939">
    <property type="entry name" value="F-BOX ONLY PROTEIN 22"/>
    <property type="match status" value="1"/>
</dbReference>
<dbReference type="Pfam" id="PF10442">
    <property type="entry name" value="FIST_C"/>
    <property type="match status" value="1"/>
</dbReference>
<dbReference type="PANTHER" id="PTHR14939:SF5">
    <property type="entry name" value="F-BOX ONLY PROTEIN 22"/>
    <property type="match status" value="1"/>
</dbReference>